<reference evidence="2 3" key="1">
    <citation type="journal article" date="2017" name="BMC Genomics">
        <title>Whole-genome assembly of Babesia ovata and comparative genomics between closely related pathogens.</title>
        <authorList>
            <person name="Yamagishi J."/>
            <person name="Asada M."/>
            <person name="Hakimi H."/>
            <person name="Tanaka T.Q."/>
            <person name="Sugimoto C."/>
            <person name="Kawazu S."/>
        </authorList>
    </citation>
    <scope>NUCLEOTIDE SEQUENCE [LARGE SCALE GENOMIC DNA]</scope>
    <source>
        <strain evidence="2 3">Miyake</strain>
    </source>
</reference>
<gene>
    <name evidence="2" type="ORF">BOVATA_048650</name>
</gene>
<evidence type="ECO:0000256" key="1">
    <source>
        <dbReference type="SAM" id="MobiDB-lite"/>
    </source>
</evidence>
<organism evidence="2 3">
    <name type="scientific">Babesia ovata</name>
    <dbReference type="NCBI Taxonomy" id="189622"/>
    <lineage>
        <taxon>Eukaryota</taxon>
        <taxon>Sar</taxon>
        <taxon>Alveolata</taxon>
        <taxon>Apicomplexa</taxon>
        <taxon>Aconoidasida</taxon>
        <taxon>Piroplasmida</taxon>
        <taxon>Babesiidae</taxon>
        <taxon>Babesia</taxon>
    </lineage>
</organism>
<name>A0A2H6KK58_9APIC</name>
<dbReference type="RefSeq" id="XP_028869615.1">
    <property type="nucleotide sequence ID" value="XM_029013782.1"/>
</dbReference>
<keyword evidence="2" id="KW-0808">Transferase</keyword>
<feature type="compositionally biased region" description="Basic and acidic residues" evidence="1">
    <location>
        <begin position="38"/>
        <end position="48"/>
    </location>
</feature>
<dbReference type="GeneID" id="39877142"/>
<feature type="region of interest" description="Disordered" evidence="1">
    <location>
        <begin position="34"/>
        <end position="108"/>
    </location>
</feature>
<keyword evidence="2" id="KW-0328">Glycosyltransferase</keyword>
<keyword evidence="3" id="KW-1185">Reference proteome</keyword>
<evidence type="ECO:0000313" key="3">
    <source>
        <dbReference type="Proteomes" id="UP000236319"/>
    </source>
</evidence>
<protein>
    <submittedName>
        <fullName evidence="2">Probable C-mannosyltransferase DPY19L4, putative</fullName>
    </submittedName>
</protein>
<dbReference type="GO" id="GO:0016757">
    <property type="term" value="F:glycosyltransferase activity"/>
    <property type="evidence" value="ECO:0007669"/>
    <property type="project" value="UniProtKB-KW"/>
</dbReference>
<dbReference type="EMBL" id="BDSA01000038">
    <property type="protein sequence ID" value="GBE63372.1"/>
    <property type="molecule type" value="Genomic_DNA"/>
</dbReference>
<feature type="compositionally biased region" description="Basic and acidic residues" evidence="1">
    <location>
        <begin position="66"/>
        <end position="75"/>
    </location>
</feature>
<comment type="caution">
    <text evidence="2">The sequence shown here is derived from an EMBL/GenBank/DDBJ whole genome shotgun (WGS) entry which is preliminary data.</text>
</comment>
<proteinExistence type="predicted"/>
<accession>A0A2H6KK58</accession>
<evidence type="ECO:0000313" key="2">
    <source>
        <dbReference type="EMBL" id="GBE63372.1"/>
    </source>
</evidence>
<feature type="compositionally biased region" description="Basic and acidic residues" evidence="1">
    <location>
        <begin position="99"/>
        <end position="108"/>
    </location>
</feature>
<dbReference type="AlphaFoldDB" id="A0A2H6KK58"/>
<dbReference type="Proteomes" id="UP000236319">
    <property type="component" value="Unassembled WGS sequence"/>
</dbReference>
<sequence length="146" mass="15584">MLGGELGVVGVGWRIIGQVKVVVEAICGRRKRRGRWRMAGDSRSEEGGGTRSRGRVSEGVGGGWRDILEAQEGRGGRRRQPQCTERRDEGGRLGVTGRRQTEKGDDKAASGKFGVAAVKHNLNLNLEIEGDAGSTSTSNVSLLLDG</sequence>
<dbReference type="VEuPathDB" id="PiroplasmaDB:BOVATA_048650"/>